<dbReference type="GO" id="GO:0008168">
    <property type="term" value="F:methyltransferase activity"/>
    <property type="evidence" value="ECO:0007669"/>
    <property type="project" value="InterPro"/>
</dbReference>
<dbReference type="Gene3D" id="3.40.1010.10">
    <property type="entry name" value="Cobalt-precorrin-4 Transmethylase, Domain 1"/>
    <property type="match status" value="1"/>
</dbReference>
<dbReference type="InterPro" id="IPR048011">
    <property type="entry name" value="NTP-PPase_MazG-like_C"/>
</dbReference>
<dbReference type="FunFam" id="1.10.287.1080:FF:000003">
    <property type="entry name" value="Nucleoside triphosphate pyrophosphohydrolase"/>
    <property type="match status" value="1"/>
</dbReference>
<dbReference type="InterPro" id="IPR048015">
    <property type="entry name" value="NTP-PPase_MazG-like_N"/>
</dbReference>
<dbReference type="CDD" id="cd11528">
    <property type="entry name" value="NTP-PPase_MazG_Nterm"/>
    <property type="match status" value="1"/>
</dbReference>
<evidence type="ECO:0000259" key="2">
    <source>
        <dbReference type="Pfam" id="PF03819"/>
    </source>
</evidence>
<feature type="domain" description="NTP pyrophosphohydrolase MazG-like" evidence="2">
    <location>
        <begin position="387"/>
        <end position="445"/>
    </location>
</feature>
<dbReference type="GO" id="GO:0046081">
    <property type="term" value="P:dUTP catabolic process"/>
    <property type="evidence" value="ECO:0007669"/>
    <property type="project" value="TreeGrafter"/>
</dbReference>
<dbReference type="GO" id="GO:0046061">
    <property type="term" value="P:dATP catabolic process"/>
    <property type="evidence" value="ECO:0007669"/>
    <property type="project" value="TreeGrafter"/>
</dbReference>
<dbReference type="InterPro" id="IPR014777">
    <property type="entry name" value="4pyrrole_Mease_sub1"/>
</dbReference>
<dbReference type="GO" id="GO:0006203">
    <property type="term" value="P:dGTP catabolic process"/>
    <property type="evidence" value="ECO:0007669"/>
    <property type="project" value="TreeGrafter"/>
</dbReference>
<dbReference type="Proteomes" id="UP000019681">
    <property type="component" value="Unassembled WGS sequence"/>
</dbReference>
<feature type="domain" description="Tetrapyrrole methylase" evidence="1">
    <location>
        <begin position="2"/>
        <end position="201"/>
    </location>
</feature>
<dbReference type="InterPro" id="IPR024180">
    <property type="entry name" value="Tetrapyrrole_Mease/MazG_pred"/>
</dbReference>
<dbReference type="Pfam" id="PF00590">
    <property type="entry name" value="TP_methylase"/>
    <property type="match status" value="1"/>
</dbReference>
<comment type="caution">
    <text evidence="3">The sequence shown here is derived from an EMBL/GenBank/DDBJ whole genome shotgun (WGS) entry which is preliminary data.</text>
</comment>
<dbReference type="EMBL" id="AZQP01000034">
    <property type="protein sequence ID" value="EYE87901.1"/>
    <property type="molecule type" value="Genomic_DNA"/>
</dbReference>
<dbReference type="RefSeq" id="WP_035380643.1">
    <property type="nucleotide sequence ID" value="NZ_AZQP01000034.1"/>
</dbReference>
<dbReference type="GO" id="GO:0047429">
    <property type="term" value="F:nucleoside triphosphate diphosphatase activity"/>
    <property type="evidence" value="ECO:0007669"/>
    <property type="project" value="InterPro"/>
</dbReference>
<dbReference type="CDD" id="cd11723">
    <property type="entry name" value="YabN_N_like"/>
    <property type="match status" value="1"/>
</dbReference>
<dbReference type="GO" id="GO:0006950">
    <property type="term" value="P:response to stress"/>
    <property type="evidence" value="ECO:0007669"/>
    <property type="project" value="UniProtKB-ARBA"/>
</dbReference>
<dbReference type="FunFam" id="1.10.287.1080:FF:000001">
    <property type="entry name" value="Nucleoside triphosphate pyrophosphohydrolase"/>
    <property type="match status" value="1"/>
</dbReference>
<dbReference type="STRING" id="1403537.Q428_10760"/>
<dbReference type="OrthoDB" id="9808939at2"/>
<sequence length="478" mass="55026">MIKIVGLGPGSNEDLTLKSINVMKNANNLYLRTYKHPNVEYIKSLGINFTTFDDLYEEGESFDEVYETIADKIVNLKDVVYAVPGHPLVAEKSVQLIIEKAEKQNIEVEIVPALSFIDAVINAMKADPVEGLKIIDGLQLDTQVPDTRVGNIITQVYSRLVASEIKLKLMEYYDDDVEVYLIRAAGVEGEEKIERMPLYEIDRVSWVDYLTSLYIPPVKSKSKYDFKDLLDVMEKLRGEDGCPWDREQTHESLKRYLIEEAYEVIDAIDKDDMDNLCEELGDVLLQIVFHSQIAKEFGEFSISEVITGITDKMIKRHPHVFGEDVCKNSDEVLKNWEERKREEKNLKTYTEALKSIPSSLPALMRSYKVQEKAAEVGFDWDKVEDAVNKIYEELKELLEVYKTNENGKIIEEMGDLLFAVVNVARFLDINPEFALTKTAEKFITRFEYIEKTAIKNGIKMEEMTLEEMDMLWNEAKNQ</sequence>
<dbReference type="InterPro" id="IPR004518">
    <property type="entry name" value="MazG-like_dom"/>
</dbReference>
<gene>
    <name evidence="3" type="ORF">Q428_10760</name>
</gene>
<evidence type="ECO:0000313" key="3">
    <source>
        <dbReference type="EMBL" id="EYE87901.1"/>
    </source>
</evidence>
<dbReference type="InterPro" id="IPR000878">
    <property type="entry name" value="4pyrrol_Mease"/>
</dbReference>
<dbReference type="NCBIfam" id="TIGR00444">
    <property type="entry name" value="mazG"/>
    <property type="match status" value="1"/>
</dbReference>
<dbReference type="GO" id="GO:0046076">
    <property type="term" value="P:dTTP catabolic process"/>
    <property type="evidence" value="ECO:0007669"/>
    <property type="project" value="TreeGrafter"/>
</dbReference>
<dbReference type="InterPro" id="IPR035996">
    <property type="entry name" value="4pyrrol_Methylase_sf"/>
</dbReference>
<dbReference type="InterPro" id="IPR011551">
    <property type="entry name" value="NTP_PyrPHydrolase_MazG"/>
</dbReference>
<dbReference type="PANTHER" id="PTHR30522:SF0">
    <property type="entry name" value="NUCLEOSIDE TRIPHOSPHATE PYROPHOSPHOHYDROLASE"/>
    <property type="match status" value="1"/>
</dbReference>
<evidence type="ECO:0000313" key="4">
    <source>
        <dbReference type="Proteomes" id="UP000019681"/>
    </source>
</evidence>
<feature type="domain" description="NTP pyrophosphohydrolase MazG-like" evidence="2">
    <location>
        <begin position="248"/>
        <end position="321"/>
    </location>
</feature>
<dbReference type="SUPFAM" id="SSF53790">
    <property type="entry name" value="Tetrapyrrole methylase"/>
    <property type="match status" value="1"/>
</dbReference>
<dbReference type="GO" id="GO:0046052">
    <property type="term" value="P:UTP catabolic process"/>
    <property type="evidence" value="ECO:0007669"/>
    <property type="project" value="TreeGrafter"/>
</dbReference>
<dbReference type="SUPFAM" id="SSF101386">
    <property type="entry name" value="all-alpha NTP pyrophosphatases"/>
    <property type="match status" value="2"/>
</dbReference>
<dbReference type="CDD" id="cd11529">
    <property type="entry name" value="NTP-PPase_MazG_Cterm"/>
    <property type="match status" value="1"/>
</dbReference>
<evidence type="ECO:0000259" key="1">
    <source>
        <dbReference type="Pfam" id="PF00590"/>
    </source>
</evidence>
<dbReference type="NCBIfam" id="NF007113">
    <property type="entry name" value="PRK09562.1"/>
    <property type="match status" value="1"/>
</dbReference>
<proteinExistence type="predicted"/>
<dbReference type="PIRSF" id="PIRSF002845">
    <property type="entry name" value="Ttrprl_mtas_MazG"/>
    <property type="match status" value="1"/>
</dbReference>
<accession>A0A017RTG6</accession>
<dbReference type="InterPro" id="IPR035013">
    <property type="entry name" value="YabN_N"/>
</dbReference>
<dbReference type="AlphaFoldDB" id="A0A017RTG6"/>
<protein>
    <submittedName>
        <fullName evidence="3">Nucleotide pyrophosphohydrolase</fullName>
    </submittedName>
</protein>
<reference evidence="3 4" key="1">
    <citation type="journal article" date="2014" name="Genome Announc.">
        <title>Draft Genome Sequence of Fervidicella metallireducens Strain AeBT, an Iron-Reducing Thermoanaerobe from the Great Artesian Basin.</title>
        <authorList>
            <person name="Patel B.K."/>
        </authorList>
    </citation>
    <scope>NUCLEOTIDE SEQUENCE [LARGE SCALE GENOMIC DNA]</scope>
    <source>
        <strain evidence="3 4">AeB</strain>
    </source>
</reference>
<dbReference type="Gene3D" id="1.10.287.1080">
    <property type="entry name" value="MazG-like"/>
    <property type="match status" value="2"/>
</dbReference>
<name>A0A017RTG6_9CLOT</name>
<dbReference type="PANTHER" id="PTHR30522">
    <property type="entry name" value="NUCLEOSIDE TRIPHOSPHATE PYROPHOSPHOHYDROLASE"/>
    <property type="match status" value="1"/>
</dbReference>
<organism evidence="3 4">
    <name type="scientific">Fervidicella metallireducens AeB</name>
    <dbReference type="NCBI Taxonomy" id="1403537"/>
    <lineage>
        <taxon>Bacteria</taxon>
        <taxon>Bacillati</taxon>
        <taxon>Bacillota</taxon>
        <taxon>Clostridia</taxon>
        <taxon>Eubacteriales</taxon>
        <taxon>Clostridiaceae</taxon>
        <taxon>Fervidicella</taxon>
    </lineage>
</organism>
<keyword evidence="3" id="KW-0378">Hydrolase</keyword>
<dbReference type="Pfam" id="PF03819">
    <property type="entry name" value="MazG"/>
    <property type="match status" value="2"/>
</dbReference>
<keyword evidence="4" id="KW-1185">Reference proteome</keyword>
<dbReference type="GO" id="GO:0046047">
    <property type="term" value="P:TTP catabolic process"/>
    <property type="evidence" value="ECO:0007669"/>
    <property type="project" value="TreeGrafter"/>
</dbReference>